<evidence type="ECO:0000313" key="4">
    <source>
        <dbReference type="Proteomes" id="UP001175353"/>
    </source>
</evidence>
<sequence>MALPVAVLSRLRDAAAFIQQSLQYPGRHRSQKLTSLKSEHYHHPPTSLNSKNDTHPPTSLNSANDTHPLTSLPDELLVMITSDLNNADLLCLKQASRRFYCLLGTSARDLDDDECNEFLKALRLEMWDEGAARDSARGKLDPLISCSTCCDFHPRAAFSKAQLAQTSESRGCMMSERKLAICKHTSITLLDLLDLYLETAEREWDESDANGQLLPFYQKHHHMCFHRDKTHGNFAIDSFRKLRVQKGQDGEYQAKVDSSFALGTNLLPVKYPFQGDVSNRSEATARLIDLAVQLCPHASTADHRIYTRFDISCALADLCDVITAVPPTPTWQGTCGNPDCTMTFYFRRLPWNVHFNHMGGTGIVKRDEVKMYVDHCTLPLPIHAHAWAWRAHTVADDTLEPAEATSGTSVTRETGARLIQSIPVPCSSCRGPVEAVA</sequence>
<proteinExistence type="predicted"/>
<dbReference type="PROSITE" id="PS50181">
    <property type="entry name" value="FBOX"/>
    <property type="match status" value="1"/>
</dbReference>
<evidence type="ECO:0000313" key="3">
    <source>
        <dbReference type="EMBL" id="KAK0969420.1"/>
    </source>
</evidence>
<evidence type="ECO:0000256" key="1">
    <source>
        <dbReference type="SAM" id="MobiDB-lite"/>
    </source>
</evidence>
<dbReference type="InterPro" id="IPR001810">
    <property type="entry name" value="F-box_dom"/>
</dbReference>
<evidence type="ECO:0000259" key="2">
    <source>
        <dbReference type="PROSITE" id="PS50181"/>
    </source>
</evidence>
<protein>
    <recommendedName>
        <fullName evidence="2">F-box domain-containing protein</fullName>
    </recommendedName>
</protein>
<accession>A0AAN6QKU8</accession>
<comment type="caution">
    <text evidence="3">The sequence shown here is derived from an EMBL/GenBank/DDBJ whole genome shotgun (WGS) entry which is preliminary data.</text>
</comment>
<dbReference type="SUPFAM" id="SSF81383">
    <property type="entry name" value="F-box domain"/>
    <property type="match status" value="1"/>
</dbReference>
<name>A0AAN6QKU8_9PEZI</name>
<dbReference type="AlphaFoldDB" id="A0AAN6QKU8"/>
<dbReference type="Proteomes" id="UP001175353">
    <property type="component" value="Unassembled WGS sequence"/>
</dbReference>
<dbReference type="InterPro" id="IPR036047">
    <property type="entry name" value="F-box-like_dom_sf"/>
</dbReference>
<keyword evidence="4" id="KW-1185">Reference proteome</keyword>
<gene>
    <name evidence="3" type="ORF">LTR91_016331</name>
</gene>
<reference evidence="3" key="1">
    <citation type="submission" date="2023-06" db="EMBL/GenBank/DDBJ databases">
        <title>Black Yeasts Isolated from many extreme environments.</title>
        <authorList>
            <person name="Coleine C."/>
            <person name="Stajich J.E."/>
            <person name="Selbmann L."/>
        </authorList>
    </citation>
    <scope>NUCLEOTIDE SEQUENCE</scope>
    <source>
        <strain evidence="3">CCFEE 5200</strain>
    </source>
</reference>
<feature type="compositionally biased region" description="Polar residues" evidence="1">
    <location>
        <begin position="46"/>
        <end position="67"/>
    </location>
</feature>
<organism evidence="3 4">
    <name type="scientific">Friedmanniomyces endolithicus</name>
    <dbReference type="NCBI Taxonomy" id="329885"/>
    <lineage>
        <taxon>Eukaryota</taxon>
        <taxon>Fungi</taxon>
        <taxon>Dikarya</taxon>
        <taxon>Ascomycota</taxon>
        <taxon>Pezizomycotina</taxon>
        <taxon>Dothideomycetes</taxon>
        <taxon>Dothideomycetidae</taxon>
        <taxon>Mycosphaerellales</taxon>
        <taxon>Teratosphaeriaceae</taxon>
        <taxon>Friedmanniomyces</taxon>
    </lineage>
</organism>
<feature type="domain" description="F-box" evidence="2">
    <location>
        <begin position="66"/>
        <end position="122"/>
    </location>
</feature>
<dbReference type="Pfam" id="PF12937">
    <property type="entry name" value="F-box-like"/>
    <property type="match status" value="1"/>
</dbReference>
<feature type="region of interest" description="Disordered" evidence="1">
    <location>
        <begin position="39"/>
        <end position="67"/>
    </location>
</feature>
<dbReference type="EMBL" id="JAUJLE010000197">
    <property type="protein sequence ID" value="KAK0969420.1"/>
    <property type="molecule type" value="Genomic_DNA"/>
</dbReference>